<dbReference type="PANTHER" id="PTHR10371:SF3">
    <property type="entry name" value="NADH DEHYDROGENASE [UBIQUINONE] FLAVOPROTEIN 2, MITOCHONDRIAL"/>
    <property type="match status" value="1"/>
</dbReference>
<evidence type="ECO:0000256" key="5">
    <source>
        <dbReference type="ARBA" id="ARBA00023004"/>
    </source>
</evidence>
<dbReference type="Gene3D" id="3.40.30.10">
    <property type="entry name" value="Glutaredoxin"/>
    <property type="match status" value="1"/>
</dbReference>
<dbReference type="EMBL" id="JAVDDT010000002">
    <property type="protein sequence ID" value="MDQ2069133.1"/>
    <property type="molecule type" value="Genomic_DNA"/>
</dbReference>
<dbReference type="Gene3D" id="1.10.10.1590">
    <property type="entry name" value="NADH-quinone oxidoreductase subunit E"/>
    <property type="match status" value="1"/>
</dbReference>
<evidence type="ECO:0000313" key="10">
    <source>
        <dbReference type="EMBL" id="MDQ2069133.1"/>
    </source>
</evidence>
<keyword evidence="6" id="KW-0411">Iron-sulfur</keyword>
<evidence type="ECO:0000256" key="7">
    <source>
        <dbReference type="ARBA" id="ARBA00031580"/>
    </source>
</evidence>
<dbReference type="NCBIfam" id="TIGR01958">
    <property type="entry name" value="nuoE_fam"/>
    <property type="match status" value="1"/>
</dbReference>
<evidence type="ECO:0000256" key="3">
    <source>
        <dbReference type="ARBA" id="ARBA00022714"/>
    </source>
</evidence>
<protein>
    <recommendedName>
        <fullName evidence="2">NADH-quinone oxidoreductase subunit E</fullName>
    </recommendedName>
    <alternativeName>
        <fullName evidence="7">NADH dehydrogenase I subunit E</fullName>
    </alternativeName>
    <alternativeName>
        <fullName evidence="8">NDH-1 subunit E</fullName>
    </alternativeName>
</protein>
<evidence type="ECO:0000313" key="11">
    <source>
        <dbReference type="Proteomes" id="UP001239019"/>
    </source>
</evidence>
<accession>A0ABU0W5U6</accession>
<organism evidence="10 11">
    <name type="scientific">Natronospira bacteriovora</name>
    <dbReference type="NCBI Taxonomy" id="3069753"/>
    <lineage>
        <taxon>Bacteria</taxon>
        <taxon>Pseudomonadati</taxon>
        <taxon>Pseudomonadota</taxon>
        <taxon>Gammaproteobacteria</taxon>
        <taxon>Natronospirales</taxon>
        <taxon>Natronospiraceae</taxon>
        <taxon>Natronospira</taxon>
    </lineage>
</organism>
<dbReference type="InterPro" id="IPR036249">
    <property type="entry name" value="Thioredoxin-like_sf"/>
</dbReference>
<proteinExistence type="inferred from homology"/>
<evidence type="ECO:0000256" key="8">
    <source>
        <dbReference type="ARBA" id="ARBA00032788"/>
    </source>
</evidence>
<evidence type="ECO:0000256" key="9">
    <source>
        <dbReference type="ARBA" id="ARBA00034078"/>
    </source>
</evidence>
<name>A0ABU0W5U6_9GAMM</name>
<comment type="similarity">
    <text evidence="1">Belongs to the complex I 24 kDa subunit family.</text>
</comment>
<dbReference type="PANTHER" id="PTHR10371">
    <property type="entry name" value="NADH DEHYDROGENASE UBIQUINONE FLAVOPROTEIN 2, MITOCHONDRIAL"/>
    <property type="match status" value="1"/>
</dbReference>
<evidence type="ECO:0000256" key="4">
    <source>
        <dbReference type="ARBA" id="ARBA00022723"/>
    </source>
</evidence>
<evidence type="ECO:0000256" key="6">
    <source>
        <dbReference type="ARBA" id="ARBA00023014"/>
    </source>
</evidence>
<sequence length="153" mass="17442">MRAYIDRCVAKYPEGRQRSAVLDALREAQHHNGGYLTDEWMDAVAHYLELPPIDVYEVATFYSMFETKPVGRNKISICTNISCMLNGSDEIVEHVEKKLGIKVGQTTEDDRIFLKCEEECLAACKGAPMMMVNHEYHENLTIEKVDQIIDGLE</sequence>
<reference evidence="10 11" key="1">
    <citation type="submission" date="2023-08" db="EMBL/GenBank/DDBJ databases">
        <title>Whole-genome sequencing of halo(alkali)philic microorganisms from hypersaline lakes.</title>
        <authorList>
            <person name="Sorokin D.Y."/>
            <person name="Abbas B."/>
            <person name="Merkel A.Y."/>
        </authorList>
    </citation>
    <scope>NUCLEOTIDE SEQUENCE [LARGE SCALE GENOMIC DNA]</scope>
    <source>
        <strain evidence="10 11">AB-CW4</strain>
    </source>
</reference>
<keyword evidence="11" id="KW-1185">Reference proteome</keyword>
<keyword evidence="4" id="KW-0479">Metal-binding</keyword>
<dbReference type="RefSeq" id="WP_306727824.1">
    <property type="nucleotide sequence ID" value="NZ_JAVDDT010000002.1"/>
</dbReference>
<evidence type="ECO:0000256" key="2">
    <source>
        <dbReference type="ARBA" id="ARBA00019898"/>
    </source>
</evidence>
<keyword evidence="3" id="KW-0001">2Fe-2S</keyword>
<dbReference type="CDD" id="cd03064">
    <property type="entry name" value="TRX_Fd_NuoE"/>
    <property type="match status" value="1"/>
</dbReference>
<dbReference type="Pfam" id="PF01257">
    <property type="entry name" value="2Fe-2S_thioredx"/>
    <property type="match status" value="1"/>
</dbReference>
<dbReference type="InterPro" id="IPR042128">
    <property type="entry name" value="NuoE_dom"/>
</dbReference>
<comment type="cofactor">
    <cofactor evidence="9">
        <name>[2Fe-2S] cluster</name>
        <dbReference type="ChEBI" id="CHEBI:190135"/>
    </cofactor>
</comment>
<dbReference type="SUPFAM" id="SSF52833">
    <property type="entry name" value="Thioredoxin-like"/>
    <property type="match status" value="1"/>
</dbReference>
<dbReference type="Proteomes" id="UP001239019">
    <property type="component" value="Unassembled WGS sequence"/>
</dbReference>
<gene>
    <name evidence="10" type="ORF">RBH19_04535</name>
</gene>
<dbReference type="InterPro" id="IPR041921">
    <property type="entry name" value="NuoE_N"/>
</dbReference>
<dbReference type="InterPro" id="IPR002023">
    <property type="entry name" value="NuoE-like"/>
</dbReference>
<evidence type="ECO:0000256" key="1">
    <source>
        <dbReference type="ARBA" id="ARBA00010643"/>
    </source>
</evidence>
<keyword evidence="5" id="KW-0408">Iron</keyword>
<dbReference type="PIRSF" id="PIRSF000216">
    <property type="entry name" value="NADH_DH_24kDa"/>
    <property type="match status" value="1"/>
</dbReference>
<comment type="caution">
    <text evidence="10">The sequence shown here is derived from an EMBL/GenBank/DDBJ whole genome shotgun (WGS) entry which is preliminary data.</text>
</comment>